<name>A0A0F9PQ13_9ZZZZ</name>
<dbReference type="GO" id="GO:0016747">
    <property type="term" value="F:acyltransferase activity, transferring groups other than amino-acyl groups"/>
    <property type="evidence" value="ECO:0007669"/>
    <property type="project" value="InterPro"/>
</dbReference>
<dbReference type="InterPro" id="IPR000182">
    <property type="entry name" value="GNAT_dom"/>
</dbReference>
<dbReference type="PANTHER" id="PTHR43415:SF3">
    <property type="entry name" value="GNAT-FAMILY ACETYLTRANSFERASE"/>
    <property type="match status" value="1"/>
</dbReference>
<feature type="domain" description="N-acetyltransferase" evidence="1">
    <location>
        <begin position="15"/>
        <end position="176"/>
    </location>
</feature>
<proteinExistence type="predicted"/>
<dbReference type="AlphaFoldDB" id="A0A0F9PQ13"/>
<dbReference type="EMBL" id="LAZR01005060">
    <property type="protein sequence ID" value="KKN03186.1"/>
    <property type="molecule type" value="Genomic_DNA"/>
</dbReference>
<sequence>MVDSEMSVFIKGESINLLPFNLDNIKLYIKWENNPKVRKYSRNIFPITAAEKKRILESESKKRIIFEIWYKNEKKPIGFAELNDINWNNRRAEIGLLIGEPEYWNRNLGTEAGKLLIDYGFKELNFYKIFTAIFSPNVGSWRCAEKIGMTREATLKNHAYIDGEYVDDYRYCIFKEEWLKKTK</sequence>
<gene>
    <name evidence="2" type="ORF">LCGC14_1110180</name>
</gene>
<comment type="caution">
    <text evidence="2">The sequence shown here is derived from an EMBL/GenBank/DDBJ whole genome shotgun (WGS) entry which is preliminary data.</text>
</comment>
<dbReference type="PROSITE" id="PS51186">
    <property type="entry name" value="GNAT"/>
    <property type="match status" value="1"/>
</dbReference>
<evidence type="ECO:0000313" key="2">
    <source>
        <dbReference type="EMBL" id="KKN03186.1"/>
    </source>
</evidence>
<organism evidence="2">
    <name type="scientific">marine sediment metagenome</name>
    <dbReference type="NCBI Taxonomy" id="412755"/>
    <lineage>
        <taxon>unclassified sequences</taxon>
        <taxon>metagenomes</taxon>
        <taxon>ecological metagenomes</taxon>
    </lineage>
</organism>
<protein>
    <recommendedName>
        <fullName evidence="1">N-acetyltransferase domain-containing protein</fullName>
    </recommendedName>
</protein>
<dbReference type="InterPro" id="IPR016181">
    <property type="entry name" value="Acyl_CoA_acyltransferase"/>
</dbReference>
<dbReference type="Pfam" id="PF13302">
    <property type="entry name" value="Acetyltransf_3"/>
    <property type="match status" value="1"/>
</dbReference>
<dbReference type="SUPFAM" id="SSF55729">
    <property type="entry name" value="Acyl-CoA N-acyltransferases (Nat)"/>
    <property type="match status" value="1"/>
</dbReference>
<reference evidence="2" key="1">
    <citation type="journal article" date="2015" name="Nature">
        <title>Complex archaea that bridge the gap between prokaryotes and eukaryotes.</title>
        <authorList>
            <person name="Spang A."/>
            <person name="Saw J.H."/>
            <person name="Jorgensen S.L."/>
            <person name="Zaremba-Niedzwiedzka K."/>
            <person name="Martijn J."/>
            <person name="Lind A.E."/>
            <person name="van Eijk R."/>
            <person name="Schleper C."/>
            <person name="Guy L."/>
            <person name="Ettema T.J."/>
        </authorList>
    </citation>
    <scope>NUCLEOTIDE SEQUENCE</scope>
</reference>
<dbReference type="CDD" id="cd04301">
    <property type="entry name" value="NAT_SF"/>
    <property type="match status" value="1"/>
</dbReference>
<accession>A0A0F9PQ13</accession>
<dbReference type="PANTHER" id="PTHR43415">
    <property type="entry name" value="SPERMIDINE N(1)-ACETYLTRANSFERASE"/>
    <property type="match status" value="1"/>
</dbReference>
<evidence type="ECO:0000259" key="1">
    <source>
        <dbReference type="PROSITE" id="PS51186"/>
    </source>
</evidence>
<dbReference type="Gene3D" id="3.40.630.30">
    <property type="match status" value="1"/>
</dbReference>